<dbReference type="OrthoDB" id="206201at2759"/>
<dbReference type="PROSITE" id="PS00136">
    <property type="entry name" value="SUBTILASE_ASP"/>
    <property type="match status" value="1"/>
</dbReference>
<dbReference type="InterPro" id="IPR023828">
    <property type="entry name" value="Peptidase_S8_Ser-AS"/>
</dbReference>
<evidence type="ECO:0000256" key="1">
    <source>
        <dbReference type="ARBA" id="ARBA00004613"/>
    </source>
</evidence>
<dbReference type="CDD" id="cd02120">
    <property type="entry name" value="PA_subtilisin_like"/>
    <property type="match status" value="1"/>
</dbReference>
<dbReference type="InterPro" id="IPR003137">
    <property type="entry name" value="PA_domain"/>
</dbReference>
<dbReference type="PROSITE" id="PS00138">
    <property type="entry name" value="SUBTILASE_SER"/>
    <property type="match status" value="1"/>
</dbReference>
<feature type="active site" description="Charge relay system" evidence="8 9">
    <location>
        <position position="170"/>
    </location>
</feature>
<dbReference type="InterPro" id="IPR022398">
    <property type="entry name" value="Peptidase_S8_His-AS"/>
</dbReference>
<dbReference type="Pfam" id="PF17766">
    <property type="entry name" value="fn3_6"/>
    <property type="match status" value="1"/>
</dbReference>
<keyword evidence="6 9" id="KW-0720">Serine protease</keyword>
<protein>
    <submittedName>
        <fullName evidence="16">Subtilisin-like protease SDD1</fullName>
    </submittedName>
</protein>
<keyword evidence="7" id="KW-0325">Glycoprotein</keyword>
<dbReference type="InterPro" id="IPR010259">
    <property type="entry name" value="S8pro/Inhibitor_I9"/>
</dbReference>
<gene>
    <name evidence="16" type="primary">SDD1</name>
    <name evidence="16" type="ORF">AXF42_Ash021454</name>
</gene>
<dbReference type="InterPro" id="IPR041469">
    <property type="entry name" value="Subtilisin-like_FN3"/>
</dbReference>
<dbReference type="InterPro" id="IPR037045">
    <property type="entry name" value="S8pro/Inhibitor_I9_sf"/>
</dbReference>
<feature type="domain" description="PA" evidence="13">
    <location>
        <begin position="402"/>
        <end position="470"/>
    </location>
</feature>
<dbReference type="Pfam" id="PF05922">
    <property type="entry name" value="Inhibitor_I9"/>
    <property type="match status" value="1"/>
</dbReference>
<evidence type="ECO:0000259" key="12">
    <source>
        <dbReference type="Pfam" id="PF00082"/>
    </source>
</evidence>
<dbReference type="Pfam" id="PF02225">
    <property type="entry name" value="PA"/>
    <property type="match status" value="1"/>
</dbReference>
<reference evidence="16 17" key="1">
    <citation type="journal article" date="2017" name="Nature">
        <title>The Apostasia genome and the evolution of orchids.</title>
        <authorList>
            <person name="Zhang G.Q."/>
            <person name="Liu K.W."/>
            <person name="Li Z."/>
            <person name="Lohaus R."/>
            <person name="Hsiao Y.Y."/>
            <person name="Niu S.C."/>
            <person name="Wang J.Y."/>
            <person name="Lin Y.C."/>
            <person name="Xu Q."/>
            <person name="Chen L.J."/>
            <person name="Yoshida K."/>
            <person name="Fujiwara S."/>
            <person name="Wang Z.W."/>
            <person name="Zhang Y.Q."/>
            <person name="Mitsuda N."/>
            <person name="Wang M."/>
            <person name="Liu G.H."/>
            <person name="Pecoraro L."/>
            <person name="Huang H.X."/>
            <person name="Xiao X.J."/>
            <person name="Lin M."/>
            <person name="Wu X.Y."/>
            <person name="Wu W.L."/>
            <person name="Chen Y.Y."/>
            <person name="Chang S.B."/>
            <person name="Sakamoto S."/>
            <person name="Ohme-Takagi M."/>
            <person name="Yagi M."/>
            <person name="Zeng S.J."/>
            <person name="Shen C.Y."/>
            <person name="Yeh C.M."/>
            <person name="Luo Y.B."/>
            <person name="Tsai W.C."/>
            <person name="Van de Peer Y."/>
            <person name="Liu Z.J."/>
        </authorList>
    </citation>
    <scope>NUCLEOTIDE SEQUENCE [LARGE SCALE GENOMIC DNA]</scope>
    <source>
        <strain evidence="17">cv. Shenzhen</strain>
        <tissue evidence="16">Stem</tissue>
    </source>
</reference>
<dbReference type="Pfam" id="PF00082">
    <property type="entry name" value="Peptidase_S8"/>
    <property type="match status" value="1"/>
</dbReference>
<evidence type="ECO:0000256" key="10">
    <source>
        <dbReference type="RuleBase" id="RU003355"/>
    </source>
</evidence>
<keyword evidence="17" id="KW-1185">Reference proteome</keyword>
<dbReference type="Gene3D" id="3.50.30.30">
    <property type="match status" value="1"/>
</dbReference>
<feature type="domain" description="Inhibitor I9" evidence="14">
    <location>
        <begin position="56"/>
        <end position="135"/>
    </location>
</feature>
<name>A0A2H9ZY14_9ASPA</name>
<dbReference type="PRINTS" id="PR00723">
    <property type="entry name" value="SUBTILISIN"/>
</dbReference>
<dbReference type="PROSITE" id="PS00137">
    <property type="entry name" value="SUBTILASE_HIS"/>
    <property type="match status" value="1"/>
</dbReference>
<evidence type="ECO:0000313" key="17">
    <source>
        <dbReference type="Proteomes" id="UP000236161"/>
    </source>
</evidence>
<dbReference type="SUPFAM" id="SSF52743">
    <property type="entry name" value="Subtilisin-like"/>
    <property type="match status" value="1"/>
</dbReference>
<evidence type="ECO:0000256" key="9">
    <source>
        <dbReference type="PROSITE-ProRule" id="PRU01240"/>
    </source>
</evidence>
<keyword evidence="3 9" id="KW-0645">Protease</keyword>
<dbReference type="InterPro" id="IPR045051">
    <property type="entry name" value="SBT"/>
</dbReference>
<comment type="similarity">
    <text evidence="2 9 10">Belongs to the peptidase S8 family.</text>
</comment>
<sequence length="787" mass="85505">MEPHKLYFLFSLLFLLAAYLLSSFQLKPSTATLMNLINRNLPLFKSISSEEEEVRTYIVHVLPPENANEFLTDDERLKWHMSFLPESHDSSGEPRLIHSYSHAISGFAARLTPRELKAMEAKEGFLSAYPDGEYHPTTTHSPKFIGLIEGSPGLWRDANYGKGIIIGVVDSGINPTHPSFNDDGMDPVPPGRWKGSCNFTDPNHHCNKKIIGAKGFNGTQRNPPLSDDMKHGTKVASVAAGNFVEDAEVLNNAKGRAAGVAPLAYLAVYKVCFTTCRDSDVLAGINEAIKDGVDVLSISLANKATIFNYELLTKGAFTAVKSNIFASFGAGNEGPSPGTVSNLAPWVMTVGASTVDRTLTAMVKLGDGRELFGQSGYQTSNAQGGIFYPGGQDAAAKYCWSDDLPKNKVKNKIVLCHSRGNYYDVEKGRLIEFLGGAGLVLLNNETVGSITTPQIHYLPASYLSFSDSAKIIQYVAGSRSPRATIEFKGTLIPGLSPAPVVGAFSSRGPSNATVNGGILKPDIIAPGVNILVALPTPAPGPRVPGSSKKFTWASGTSYATPHISGVAALIKAVHPDWSPEAIKSAIMTTANTEDNTGKKITDQTSNPAGLFEVGAGHLDTREARDPGLVYEKGDAQQRYDDYVSYLCGLYENYQVTDIISSKRRVDCSKYKTMRPEELNYPSIGLIMGLTESSRKMERVVKNVGVARSTYRVKIVSEADEVEIQVSPDNLQFRELNERRSFEVTIRAGSRAGRGRSYEARMIWERELGPEDTGDKYVVMSPISVAFT</sequence>
<evidence type="ECO:0000256" key="5">
    <source>
        <dbReference type="ARBA" id="ARBA00022801"/>
    </source>
</evidence>
<dbReference type="InterPro" id="IPR034197">
    <property type="entry name" value="Peptidases_S8_3"/>
</dbReference>
<evidence type="ECO:0000259" key="13">
    <source>
        <dbReference type="Pfam" id="PF02225"/>
    </source>
</evidence>
<evidence type="ECO:0000256" key="4">
    <source>
        <dbReference type="ARBA" id="ARBA00022729"/>
    </source>
</evidence>
<dbReference type="CDD" id="cd04852">
    <property type="entry name" value="Peptidases_S8_3"/>
    <property type="match status" value="1"/>
</dbReference>
<dbReference type="EMBL" id="KZ452869">
    <property type="protein sequence ID" value="PKA48191.1"/>
    <property type="molecule type" value="Genomic_DNA"/>
</dbReference>
<keyword evidence="5 9" id="KW-0378">Hydrolase</keyword>
<evidence type="ECO:0000256" key="6">
    <source>
        <dbReference type="ARBA" id="ARBA00022825"/>
    </source>
</evidence>
<proteinExistence type="inferred from homology"/>
<evidence type="ECO:0000259" key="15">
    <source>
        <dbReference type="Pfam" id="PF17766"/>
    </source>
</evidence>
<keyword evidence="4 11" id="KW-0732">Signal</keyword>
<feature type="domain" description="Peptidase S8/S53" evidence="12">
    <location>
        <begin position="161"/>
        <end position="598"/>
    </location>
</feature>
<dbReference type="GO" id="GO:0005576">
    <property type="term" value="C:extracellular region"/>
    <property type="evidence" value="ECO:0007669"/>
    <property type="project" value="UniProtKB-SubCell"/>
</dbReference>
<evidence type="ECO:0000256" key="7">
    <source>
        <dbReference type="ARBA" id="ARBA00023180"/>
    </source>
</evidence>
<evidence type="ECO:0000256" key="8">
    <source>
        <dbReference type="PIRSR" id="PIRSR615500-1"/>
    </source>
</evidence>
<dbReference type="Gene3D" id="3.30.70.80">
    <property type="entry name" value="Peptidase S8 propeptide/proteinase inhibitor I9"/>
    <property type="match status" value="1"/>
</dbReference>
<evidence type="ECO:0000256" key="3">
    <source>
        <dbReference type="ARBA" id="ARBA00022670"/>
    </source>
</evidence>
<feature type="chain" id="PRO_5014191626" evidence="11">
    <location>
        <begin position="24"/>
        <end position="787"/>
    </location>
</feature>
<feature type="domain" description="Subtilisin-like protease fibronectin type-III" evidence="15">
    <location>
        <begin position="677"/>
        <end position="784"/>
    </location>
</feature>
<feature type="active site" description="Charge relay system" evidence="8 9">
    <location>
        <position position="231"/>
    </location>
</feature>
<dbReference type="InterPro" id="IPR015500">
    <property type="entry name" value="Peptidase_S8_subtilisin-rel"/>
</dbReference>
<evidence type="ECO:0000256" key="2">
    <source>
        <dbReference type="ARBA" id="ARBA00011073"/>
    </source>
</evidence>
<feature type="signal peptide" evidence="11">
    <location>
        <begin position="1"/>
        <end position="23"/>
    </location>
</feature>
<evidence type="ECO:0000256" key="11">
    <source>
        <dbReference type="SAM" id="SignalP"/>
    </source>
</evidence>
<evidence type="ECO:0000259" key="14">
    <source>
        <dbReference type="Pfam" id="PF05922"/>
    </source>
</evidence>
<dbReference type="PROSITE" id="PS51892">
    <property type="entry name" value="SUBTILASE"/>
    <property type="match status" value="1"/>
</dbReference>
<comment type="subcellular location">
    <subcellularLocation>
        <location evidence="1">Secreted</location>
    </subcellularLocation>
</comment>
<dbReference type="PANTHER" id="PTHR10795">
    <property type="entry name" value="PROPROTEIN CONVERTASE SUBTILISIN/KEXIN"/>
    <property type="match status" value="1"/>
</dbReference>
<accession>A0A2H9ZY14</accession>
<dbReference type="Gene3D" id="2.60.40.2310">
    <property type="match status" value="1"/>
</dbReference>
<dbReference type="Gene3D" id="3.40.50.200">
    <property type="entry name" value="Peptidase S8/S53 domain"/>
    <property type="match status" value="1"/>
</dbReference>
<organism evidence="16 17">
    <name type="scientific">Apostasia shenzhenica</name>
    <dbReference type="NCBI Taxonomy" id="1088818"/>
    <lineage>
        <taxon>Eukaryota</taxon>
        <taxon>Viridiplantae</taxon>
        <taxon>Streptophyta</taxon>
        <taxon>Embryophyta</taxon>
        <taxon>Tracheophyta</taxon>
        <taxon>Spermatophyta</taxon>
        <taxon>Magnoliopsida</taxon>
        <taxon>Liliopsida</taxon>
        <taxon>Asparagales</taxon>
        <taxon>Orchidaceae</taxon>
        <taxon>Apostasioideae</taxon>
        <taxon>Apostasia</taxon>
    </lineage>
</organism>
<dbReference type="InterPro" id="IPR000209">
    <property type="entry name" value="Peptidase_S8/S53_dom"/>
</dbReference>
<dbReference type="GO" id="GO:0006508">
    <property type="term" value="P:proteolysis"/>
    <property type="evidence" value="ECO:0007669"/>
    <property type="project" value="UniProtKB-KW"/>
</dbReference>
<feature type="active site" description="Charge relay system" evidence="8 9">
    <location>
        <position position="557"/>
    </location>
</feature>
<evidence type="ECO:0000313" key="16">
    <source>
        <dbReference type="EMBL" id="PKA48191.1"/>
    </source>
</evidence>
<dbReference type="InterPro" id="IPR036852">
    <property type="entry name" value="Peptidase_S8/S53_dom_sf"/>
</dbReference>
<dbReference type="AlphaFoldDB" id="A0A2H9ZY14"/>
<dbReference type="Proteomes" id="UP000236161">
    <property type="component" value="Unassembled WGS sequence"/>
</dbReference>
<dbReference type="GO" id="GO:0004252">
    <property type="term" value="F:serine-type endopeptidase activity"/>
    <property type="evidence" value="ECO:0007669"/>
    <property type="project" value="UniProtKB-UniRule"/>
</dbReference>
<dbReference type="InterPro" id="IPR023827">
    <property type="entry name" value="Peptidase_S8_Asp-AS"/>
</dbReference>